<accession>A0ABW5FLG0</accession>
<protein>
    <submittedName>
        <fullName evidence="6">FAD-dependent oxidoreductase</fullName>
    </submittedName>
</protein>
<dbReference type="Gene3D" id="3.50.50.60">
    <property type="entry name" value="FAD/NAD(P)-binding domain"/>
    <property type="match status" value="1"/>
</dbReference>
<dbReference type="InterPro" id="IPR039650">
    <property type="entry name" value="HdrA-like"/>
</dbReference>
<evidence type="ECO:0000256" key="2">
    <source>
        <dbReference type="ARBA" id="ARBA00022723"/>
    </source>
</evidence>
<keyword evidence="2" id="KW-0479">Metal-binding</keyword>
<proteinExistence type="predicted"/>
<name>A0ABW5FLG0_9PSEU</name>
<evidence type="ECO:0000256" key="1">
    <source>
        <dbReference type="ARBA" id="ARBA00022485"/>
    </source>
</evidence>
<keyword evidence="5" id="KW-0411">Iron-sulfur</keyword>
<comment type="caution">
    <text evidence="6">The sequence shown here is derived from an EMBL/GenBank/DDBJ whole genome shotgun (WGS) entry which is preliminary data.</text>
</comment>
<dbReference type="InterPro" id="IPR036188">
    <property type="entry name" value="FAD/NAD-bd_sf"/>
</dbReference>
<dbReference type="Pfam" id="PF12831">
    <property type="entry name" value="FAD_oxidored"/>
    <property type="match status" value="1"/>
</dbReference>
<dbReference type="SUPFAM" id="SSF51905">
    <property type="entry name" value="FAD/NAD(P)-binding domain"/>
    <property type="match status" value="1"/>
</dbReference>
<evidence type="ECO:0000256" key="4">
    <source>
        <dbReference type="ARBA" id="ARBA00023004"/>
    </source>
</evidence>
<gene>
    <name evidence="6" type="ORF">ACFSXZ_06005</name>
</gene>
<keyword evidence="7" id="KW-1185">Reference proteome</keyword>
<sequence length="429" mass="46012">MPHPLTDLKVRTVRKPPGRAAHQANADCCVVGAGISGLSAAIESARLGRSVVLVDALPVLGGQMVNSLIGLFCGVFGNAPEYHQLTHGIFDDIFGDLEATGSLFYSRRHTMTVGYDEVALGRWVENTVSELGIQVITNASITGVVCDGERIESVSFATRYGTVEVSATGFVDASGDASLIWEAGLPCRVPEREIYGSQQLVVEHVDEDRTPPPDELAARVNAKAGEYGLRRHDGLAFYFPGRGTAVLNMTHIEAPLDPIAAARAQLEGKTQADRAVAFLRAEFPEAFSRIRVRAYGFPGRRQTRWAQGVHQLTIDEVRAGTRFPDAVARTAWPVELHDAPEGYVWETFGPDHVHYVPLRSMTPPGTHNVLVAGRCVDGDAAALSSVRVMGPCAAMGAAAAHALDLSGKDSVHDIAYPELAARLTANLDS</sequence>
<evidence type="ECO:0000256" key="3">
    <source>
        <dbReference type="ARBA" id="ARBA00023002"/>
    </source>
</evidence>
<evidence type="ECO:0000313" key="6">
    <source>
        <dbReference type="EMBL" id="MFD2415878.1"/>
    </source>
</evidence>
<evidence type="ECO:0000256" key="5">
    <source>
        <dbReference type="ARBA" id="ARBA00023014"/>
    </source>
</evidence>
<dbReference type="PANTHER" id="PTHR43498:SF1">
    <property type="entry name" value="COB--COM HETERODISULFIDE REDUCTASE IRON-SULFUR SUBUNIT A"/>
    <property type="match status" value="1"/>
</dbReference>
<dbReference type="EMBL" id="JBHUKR010000004">
    <property type="protein sequence ID" value="MFD2415878.1"/>
    <property type="molecule type" value="Genomic_DNA"/>
</dbReference>
<evidence type="ECO:0000313" key="7">
    <source>
        <dbReference type="Proteomes" id="UP001597417"/>
    </source>
</evidence>
<keyword evidence="3" id="KW-0560">Oxidoreductase</keyword>
<keyword evidence="4" id="KW-0408">Iron</keyword>
<keyword evidence="1" id="KW-0004">4Fe-4S</keyword>
<dbReference type="RefSeq" id="WP_378262081.1">
    <property type="nucleotide sequence ID" value="NZ_JBHUKR010000004.1"/>
</dbReference>
<dbReference type="PANTHER" id="PTHR43498">
    <property type="entry name" value="FERREDOXIN:COB-COM HETERODISULFIDE REDUCTASE SUBUNIT A"/>
    <property type="match status" value="1"/>
</dbReference>
<organism evidence="6 7">
    <name type="scientific">Amycolatopsis pigmentata</name>
    <dbReference type="NCBI Taxonomy" id="450801"/>
    <lineage>
        <taxon>Bacteria</taxon>
        <taxon>Bacillati</taxon>
        <taxon>Actinomycetota</taxon>
        <taxon>Actinomycetes</taxon>
        <taxon>Pseudonocardiales</taxon>
        <taxon>Pseudonocardiaceae</taxon>
        <taxon>Amycolatopsis</taxon>
    </lineage>
</organism>
<reference evidence="7" key="1">
    <citation type="journal article" date="2019" name="Int. J. Syst. Evol. Microbiol.">
        <title>The Global Catalogue of Microorganisms (GCM) 10K type strain sequencing project: providing services to taxonomists for standard genome sequencing and annotation.</title>
        <authorList>
            <consortium name="The Broad Institute Genomics Platform"/>
            <consortium name="The Broad Institute Genome Sequencing Center for Infectious Disease"/>
            <person name="Wu L."/>
            <person name="Ma J."/>
        </authorList>
    </citation>
    <scope>NUCLEOTIDE SEQUENCE [LARGE SCALE GENOMIC DNA]</scope>
    <source>
        <strain evidence="7">CGMCC 4.7645</strain>
    </source>
</reference>
<dbReference type="Proteomes" id="UP001597417">
    <property type="component" value="Unassembled WGS sequence"/>
</dbReference>